<reference evidence="3" key="1">
    <citation type="submission" date="2014-05" db="EMBL/GenBank/DDBJ databases">
        <title>The transcriptome of the halophilic microalga Tetraselmis sp. GSL018 isolated from the Great Salt Lake, Utah.</title>
        <authorList>
            <person name="Jinkerson R.E."/>
            <person name="D'Adamo S."/>
            <person name="Posewitz M.C."/>
        </authorList>
    </citation>
    <scope>NUCLEOTIDE SEQUENCE</scope>
    <source>
        <strain evidence="3">GSL018</strain>
    </source>
</reference>
<organism evidence="3">
    <name type="scientific">Tetraselmis sp. GSL018</name>
    <dbReference type="NCBI Taxonomy" id="582737"/>
    <lineage>
        <taxon>Eukaryota</taxon>
        <taxon>Viridiplantae</taxon>
        <taxon>Chlorophyta</taxon>
        <taxon>core chlorophytes</taxon>
        <taxon>Chlorodendrophyceae</taxon>
        <taxon>Chlorodendrales</taxon>
        <taxon>Chlorodendraceae</taxon>
        <taxon>Tetraselmis</taxon>
    </lineage>
</organism>
<protein>
    <recommendedName>
        <fullName evidence="2">GRAM domain-containing protein</fullName>
    </recommendedName>
</protein>
<evidence type="ECO:0000256" key="1">
    <source>
        <dbReference type="SAM" id="MobiDB-lite"/>
    </source>
</evidence>
<evidence type="ECO:0000313" key="3">
    <source>
        <dbReference type="EMBL" id="JAC62532.1"/>
    </source>
</evidence>
<dbReference type="Gene3D" id="2.30.29.30">
    <property type="entry name" value="Pleckstrin-homology domain (PH domain)/Phosphotyrosine-binding domain (PTB)"/>
    <property type="match status" value="1"/>
</dbReference>
<proteinExistence type="predicted"/>
<feature type="domain" description="GRAM" evidence="2">
    <location>
        <begin position="255"/>
        <end position="366"/>
    </location>
</feature>
<feature type="compositionally biased region" description="Polar residues" evidence="1">
    <location>
        <begin position="120"/>
        <end position="129"/>
    </location>
</feature>
<feature type="region of interest" description="Disordered" evidence="1">
    <location>
        <begin position="1"/>
        <end position="158"/>
    </location>
</feature>
<feature type="compositionally biased region" description="Acidic residues" evidence="1">
    <location>
        <begin position="8"/>
        <end position="68"/>
    </location>
</feature>
<dbReference type="AlphaFoldDB" id="A0A061QPF5"/>
<name>A0A061QPF5_9CHLO</name>
<accession>A0A061QPF5</accession>
<sequence>MTDSSAPEFEEVEVEVTDDEEEGEEEEEIEYEEVEVEEEEEEEEDEEEGDEDEEEEIEDVQGSEDEADIAAQQISSQVVQGDPQQAGLQPQGQPSQPTSESLQVDSQTAGEEGSGEGPCDSSQAASGSGTEAPVSATAMLSPPARPAQADSAQESLSPARVAQSIEALRNIEAKTSQVAAEFSKAAISYGSKLSSAFSSVSTTDTAAIKDATASVNKLMGGFSSWWSSLDAVASQDKADDETESKISAASKATAEMQKLFGLSPHENLVETFKCKLLQTYGCSHNDFTPAIQMAFQGTLYITDQHTCFTVEERGRKLPFKVSHKEVKAVERQRPSRKGAQSDILHLKIEGEQKWLLFKDFGNAGDLDSALALLEHLTSEE</sequence>
<evidence type="ECO:0000259" key="2">
    <source>
        <dbReference type="Pfam" id="PF02893"/>
    </source>
</evidence>
<feature type="compositionally biased region" description="Low complexity" evidence="1">
    <location>
        <begin position="80"/>
        <end position="97"/>
    </location>
</feature>
<dbReference type="InterPro" id="IPR004182">
    <property type="entry name" value="GRAM"/>
</dbReference>
<dbReference type="Pfam" id="PF02893">
    <property type="entry name" value="GRAM"/>
    <property type="match status" value="1"/>
</dbReference>
<dbReference type="EMBL" id="GBEZ01024461">
    <property type="protein sequence ID" value="JAC62532.1"/>
    <property type="molecule type" value="Transcribed_RNA"/>
</dbReference>
<feature type="compositionally biased region" description="Polar residues" evidence="1">
    <location>
        <begin position="98"/>
        <end position="109"/>
    </location>
</feature>
<gene>
    <name evidence="3" type="ORF">TSPGSL018_23116</name>
</gene>
<dbReference type="InterPro" id="IPR011993">
    <property type="entry name" value="PH-like_dom_sf"/>
</dbReference>